<name>A0ABS9MD97_9FIRM</name>
<organism evidence="1 2">
    <name type="scientific">Intestinimonas massiliensis</name>
    <name type="common">ex Afouda et al. 2020</name>
    <dbReference type="NCBI Taxonomy" id="1673721"/>
    <lineage>
        <taxon>Bacteria</taxon>
        <taxon>Bacillati</taxon>
        <taxon>Bacillota</taxon>
        <taxon>Clostridia</taxon>
        <taxon>Eubacteriales</taxon>
        <taxon>Intestinimonas</taxon>
    </lineage>
</organism>
<proteinExistence type="predicted"/>
<protein>
    <recommendedName>
        <fullName evidence="3">DUF4430 domain-containing protein</fullName>
    </recommendedName>
</protein>
<dbReference type="EMBL" id="JAKNJB010000044">
    <property type="protein sequence ID" value="MCG4528776.1"/>
    <property type="molecule type" value="Genomic_DNA"/>
</dbReference>
<accession>A0ABS9MD97</accession>
<evidence type="ECO:0000313" key="2">
    <source>
        <dbReference type="Proteomes" id="UP001200313"/>
    </source>
</evidence>
<sequence length="92" mass="9979">MLLGHKNTDGVYGPDLGAYSYGASLVNAALLTTAYQQGLGLSSYYASGTRGKKSVDGKTFTWYYDYTGSRPNDGISYQCNVSGVVYYYAILE</sequence>
<keyword evidence="2" id="KW-1185">Reference proteome</keyword>
<reference evidence="1 2" key="1">
    <citation type="submission" date="2022-01" db="EMBL/GenBank/DDBJ databases">
        <title>Collection of gut derived symbiotic bacterial strains cultured from healthy donors.</title>
        <authorList>
            <person name="Lin H."/>
            <person name="Kohout C."/>
            <person name="Waligurski E."/>
            <person name="Pamer E.G."/>
        </authorList>
    </citation>
    <scope>NUCLEOTIDE SEQUENCE [LARGE SCALE GENOMIC DNA]</scope>
    <source>
        <strain evidence="1 2">DFI.3.7</strain>
    </source>
</reference>
<evidence type="ECO:0000313" key="1">
    <source>
        <dbReference type="EMBL" id="MCG4528776.1"/>
    </source>
</evidence>
<dbReference type="Proteomes" id="UP001200313">
    <property type="component" value="Unassembled WGS sequence"/>
</dbReference>
<evidence type="ECO:0008006" key="3">
    <source>
        <dbReference type="Google" id="ProtNLM"/>
    </source>
</evidence>
<gene>
    <name evidence="1" type="ORF">L0P79_17170</name>
</gene>
<comment type="caution">
    <text evidence="1">The sequence shown here is derived from an EMBL/GenBank/DDBJ whole genome shotgun (WGS) entry which is preliminary data.</text>
</comment>